<evidence type="ECO:0000313" key="3">
    <source>
        <dbReference type="Proteomes" id="UP000295578"/>
    </source>
</evidence>
<protein>
    <submittedName>
        <fullName evidence="2">Uncharacterized protein</fullName>
    </submittedName>
</protein>
<keyword evidence="3" id="KW-1185">Reference proteome</keyword>
<feature type="non-terminal residue" evidence="2">
    <location>
        <position position="84"/>
    </location>
</feature>
<feature type="compositionally biased region" description="Pro residues" evidence="1">
    <location>
        <begin position="65"/>
        <end position="84"/>
    </location>
</feature>
<dbReference type="RefSeq" id="WP_132206336.1">
    <property type="nucleotide sequence ID" value="NZ_SMKY01000540.1"/>
</dbReference>
<organism evidence="2 3">
    <name type="scientific">Actinomadura darangshiensis</name>
    <dbReference type="NCBI Taxonomy" id="705336"/>
    <lineage>
        <taxon>Bacteria</taxon>
        <taxon>Bacillati</taxon>
        <taxon>Actinomycetota</taxon>
        <taxon>Actinomycetes</taxon>
        <taxon>Streptosporangiales</taxon>
        <taxon>Thermomonosporaceae</taxon>
        <taxon>Actinomadura</taxon>
    </lineage>
</organism>
<accession>A0A4R4ZPK1</accession>
<name>A0A4R4ZPK1_9ACTN</name>
<dbReference type="EMBL" id="SMKY01000540">
    <property type="protein sequence ID" value="TDD59944.1"/>
    <property type="molecule type" value="Genomic_DNA"/>
</dbReference>
<evidence type="ECO:0000313" key="2">
    <source>
        <dbReference type="EMBL" id="TDD59944.1"/>
    </source>
</evidence>
<dbReference type="Proteomes" id="UP000295578">
    <property type="component" value="Unassembled WGS sequence"/>
</dbReference>
<evidence type="ECO:0000256" key="1">
    <source>
        <dbReference type="SAM" id="MobiDB-lite"/>
    </source>
</evidence>
<dbReference type="AlphaFoldDB" id="A0A4R4ZPK1"/>
<reference evidence="2 3" key="1">
    <citation type="submission" date="2019-03" db="EMBL/GenBank/DDBJ databases">
        <title>Draft genome sequences of novel Actinobacteria.</title>
        <authorList>
            <person name="Sahin N."/>
            <person name="Ay H."/>
            <person name="Saygin H."/>
        </authorList>
    </citation>
    <scope>NUCLEOTIDE SEQUENCE [LARGE SCALE GENOMIC DNA]</scope>
    <source>
        <strain evidence="2 3">DSM 45941</strain>
    </source>
</reference>
<feature type="region of interest" description="Disordered" evidence="1">
    <location>
        <begin position="59"/>
        <end position="84"/>
    </location>
</feature>
<sequence length="84" mass="9240">MRDIFGPAEVLHAAVRRRAPQVAVAIVLDEEEGLRRVSVTYRDVGPYLVGWDGTAYEWRTGPAAGSPPPRARPGRAPPRAPPRR</sequence>
<comment type="caution">
    <text evidence="2">The sequence shown here is derived from an EMBL/GenBank/DDBJ whole genome shotgun (WGS) entry which is preliminary data.</text>
</comment>
<gene>
    <name evidence="2" type="ORF">E1293_46040</name>
</gene>
<dbReference type="OrthoDB" id="3483444at2"/>
<proteinExistence type="predicted"/>